<reference evidence="2 3" key="1">
    <citation type="submission" date="2017-04" db="EMBL/GenBank/DDBJ databases">
        <authorList>
            <person name="Afonso C.L."/>
            <person name="Miller P.J."/>
            <person name="Scott M.A."/>
            <person name="Spackman E."/>
            <person name="Goraichik I."/>
            <person name="Dimitrov K.M."/>
            <person name="Suarez D.L."/>
            <person name="Swayne D.E."/>
        </authorList>
    </citation>
    <scope>NUCLEOTIDE SEQUENCE [LARGE SCALE GENOMIC DNA]</scope>
    <source>
        <strain evidence="2 3">DSM 11270</strain>
    </source>
</reference>
<dbReference type="STRING" id="656914.SAMN00017405_1542"/>
<dbReference type="SUPFAM" id="SSF52540">
    <property type="entry name" value="P-loop containing nucleoside triphosphate hydrolases"/>
    <property type="match status" value="1"/>
</dbReference>
<organism evidence="2 3">
    <name type="scientific">Desulfonispora thiosulfatigenes DSM 11270</name>
    <dbReference type="NCBI Taxonomy" id="656914"/>
    <lineage>
        <taxon>Bacteria</taxon>
        <taxon>Bacillati</taxon>
        <taxon>Bacillota</taxon>
        <taxon>Clostridia</taxon>
        <taxon>Eubacteriales</taxon>
        <taxon>Peptococcaceae</taxon>
        <taxon>Desulfonispora</taxon>
    </lineage>
</organism>
<dbReference type="AlphaFoldDB" id="A0A1W1VT91"/>
<sequence>MQRIKVGLYEKNYSKAKIIDEQMNQLLEEKTLILKANSISLDIYEPKWNCSTCKDKGYVRPGVLCDCYKQEHFDQLFFKSGIKGNMQVQTFDNFKLSYYKDPIAMSKKIERCKDFVRKIVAKEGQNNLFFTGDVGRGKTHLSVAIANLAMNQRKTVIYKRIDDLLDIIREYKYQRDGGSLECNKQLEYLKEVDLLVIDDLGTESLTPFAETQIRMLIEDRNILDKPWIINSNLSIKNLQVKYGARITDRIIEKADIFYFESEMSIRELKRSRQISEKK</sequence>
<dbReference type="GO" id="GO:0005524">
    <property type="term" value="F:ATP binding"/>
    <property type="evidence" value="ECO:0007669"/>
    <property type="project" value="InterPro"/>
</dbReference>
<name>A0A1W1VT91_DESTI</name>
<protein>
    <submittedName>
        <fullName evidence="2">DNA replication protein DnaC</fullName>
    </submittedName>
</protein>
<evidence type="ECO:0000259" key="1">
    <source>
        <dbReference type="Pfam" id="PF01695"/>
    </source>
</evidence>
<dbReference type="Proteomes" id="UP000192731">
    <property type="component" value="Unassembled WGS sequence"/>
</dbReference>
<dbReference type="PANTHER" id="PTHR30050">
    <property type="entry name" value="CHROMOSOMAL REPLICATION INITIATOR PROTEIN DNAA"/>
    <property type="match status" value="1"/>
</dbReference>
<evidence type="ECO:0000313" key="3">
    <source>
        <dbReference type="Proteomes" id="UP000192731"/>
    </source>
</evidence>
<gene>
    <name evidence="2" type="ORF">SAMN00017405_1542</name>
</gene>
<dbReference type="Gene3D" id="3.40.50.300">
    <property type="entry name" value="P-loop containing nucleotide triphosphate hydrolases"/>
    <property type="match status" value="1"/>
</dbReference>
<proteinExistence type="predicted"/>
<evidence type="ECO:0000313" key="2">
    <source>
        <dbReference type="EMBL" id="SMB96450.1"/>
    </source>
</evidence>
<dbReference type="GO" id="GO:0006260">
    <property type="term" value="P:DNA replication"/>
    <property type="evidence" value="ECO:0007669"/>
    <property type="project" value="TreeGrafter"/>
</dbReference>
<dbReference type="CDD" id="cd00009">
    <property type="entry name" value="AAA"/>
    <property type="match status" value="1"/>
</dbReference>
<accession>A0A1W1VT91</accession>
<dbReference type="Pfam" id="PF01695">
    <property type="entry name" value="IstB_IS21"/>
    <property type="match status" value="1"/>
</dbReference>
<dbReference type="InterPro" id="IPR027417">
    <property type="entry name" value="P-loop_NTPase"/>
</dbReference>
<dbReference type="PANTHER" id="PTHR30050:SF4">
    <property type="entry name" value="ATP-BINDING PROTEIN RV3427C IN INSERTION SEQUENCE-RELATED"/>
    <property type="match status" value="1"/>
</dbReference>
<dbReference type="InterPro" id="IPR002611">
    <property type="entry name" value="IstB_ATP-bd"/>
</dbReference>
<feature type="domain" description="IstB-like ATP-binding" evidence="1">
    <location>
        <begin position="123"/>
        <end position="261"/>
    </location>
</feature>
<dbReference type="EMBL" id="FWWT01000023">
    <property type="protein sequence ID" value="SMB96450.1"/>
    <property type="molecule type" value="Genomic_DNA"/>
</dbReference>
<keyword evidence="3" id="KW-1185">Reference proteome</keyword>